<dbReference type="SMART" id="SM00928">
    <property type="entry name" value="NADH_4Fe-4S"/>
    <property type="match status" value="1"/>
</dbReference>
<keyword evidence="5" id="KW-0411">Iron-sulfur</keyword>
<evidence type="ECO:0000256" key="1">
    <source>
        <dbReference type="ARBA" id="ARBA00007523"/>
    </source>
</evidence>
<dbReference type="SUPFAM" id="SSF142984">
    <property type="entry name" value="Nqo1 middle domain-like"/>
    <property type="match status" value="1"/>
</dbReference>
<dbReference type="PANTHER" id="PTHR43578:SF3">
    <property type="entry name" value="NADH-QUINONE OXIDOREDUCTASE SUBUNIT F"/>
    <property type="match status" value="1"/>
</dbReference>
<evidence type="ECO:0000256" key="4">
    <source>
        <dbReference type="ARBA" id="ARBA00023004"/>
    </source>
</evidence>
<feature type="domain" description="NADH-ubiquinone oxidoreductase 51kDa subunit iron-sulphur binding" evidence="7">
    <location>
        <begin position="490"/>
        <end position="535"/>
    </location>
</feature>
<dbReference type="InterPro" id="IPR019575">
    <property type="entry name" value="Nuop51_4Fe4S-bd"/>
</dbReference>
<evidence type="ECO:0000313" key="8">
    <source>
        <dbReference type="EMBL" id="ADH86111.1"/>
    </source>
</evidence>
<dbReference type="Proteomes" id="UP000001508">
    <property type="component" value="Chromosome"/>
</dbReference>
<dbReference type="PANTHER" id="PTHR43578">
    <property type="entry name" value="NADH-QUINONE OXIDOREDUCTASE SUBUNIT F"/>
    <property type="match status" value="1"/>
</dbReference>
<dbReference type="InterPro" id="IPR001949">
    <property type="entry name" value="NADH-UbQ_OxRdtase_51kDa_CS"/>
</dbReference>
<gene>
    <name evidence="8" type="ordered locus">DaAHT2_1416</name>
</gene>
<accession>D6Z3I6</accession>
<dbReference type="RefSeq" id="WP_013163639.1">
    <property type="nucleotide sequence ID" value="NC_014216.1"/>
</dbReference>
<evidence type="ECO:0000256" key="6">
    <source>
        <dbReference type="SAM" id="MobiDB-lite"/>
    </source>
</evidence>
<dbReference type="FunCoup" id="D6Z3I6">
    <property type="interactions" value="339"/>
</dbReference>
<dbReference type="SUPFAM" id="SSF140490">
    <property type="entry name" value="Nqo1C-terminal domain-like"/>
    <property type="match status" value="1"/>
</dbReference>
<evidence type="ECO:0000259" key="7">
    <source>
        <dbReference type="SMART" id="SM00928"/>
    </source>
</evidence>
<dbReference type="FunFam" id="1.20.1440.230:FF:000001">
    <property type="entry name" value="Mitochondrial NADH dehydrogenase flavoprotein 1"/>
    <property type="match status" value="1"/>
</dbReference>
<dbReference type="STRING" id="589865.DaAHT2_1416"/>
<dbReference type="Pfam" id="PF01257">
    <property type="entry name" value="2Fe-2S_thioredx"/>
    <property type="match status" value="1"/>
</dbReference>
<dbReference type="InterPro" id="IPR037225">
    <property type="entry name" value="Nuo51_FMN-bd_sf"/>
</dbReference>
<dbReference type="Pfam" id="PF10589">
    <property type="entry name" value="NADH_4Fe-4S"/>
    <property type="match status" value="1"/>
</dbReference>
<dbReference type="Gene3D" id="6.10.250.1450">
    <property type="match status" value="1"/>
</dbReference>
<dbReference type="SUPFAM" id="SSF52833">
    <property type="entry name" value="Thioredoxin-like"/>
    <property type="match status" value="1"/>
</dbReference>
<dbReference type="PROSITE" id="PS00645">
    <property type="entry name" value="COMPLEX1_51K_2"/>
    <property type="match status" value="1"/>
</dbReference>
<dbReference type="eggNOG" id="COG1894">
    <property type="taxonomic scope" value="Bacteria"/>
</dbReference>
<keyword evidence="4" id="KW-0408">Iron</keyword>
<reference evidence="9" key="1">
    <citation type="submission" date="2010-02" db="EMBL/GenBank/DDBJ databases">
        <title>Complete sequence of Desulfurivibrio alkaliphilus AHT2.</title>
        <authorList>
            <consortium name="US DOE Joint Genome Institute"/>
            <person name="Pitluck S."/>
            <person name="Chertkov O."/>
            <person name="Detter J.C."/>
            <person name="Han C."/>
            <person name="Tapia R."/>
            <person name="Larimer F."/>
            <person name="Land M."/>
            <person name="Hauser L."/>
            <person name="Kyrpides N."/>
            <person name="Mikhailova N."/>
            <person name="Sorokin D.Y."/>
            <person name="Muyzer G."/>
            <person name="Woyke T."/>
        </authorList>
    </citation>
    <scope>NUCLEOTIDE SEQUENCE [LARGE SCALE GENOMIC DNA]</scope>
    <source>
        <strain evidence="9">DSM 19089 / UNIQEM U267 / AHT2</strain>
    </source>
</reference>
<dbReference type="GO" id="GO:0051539">
    <property type="term" value="F:4 iron, 4 sulfur cluster binding"/>
    <property type="evidence" value="ECO:0007669"/>
    <property type="project" value="UniProtKB-KW"/>
</dbReference>
<dbReference type="AlphaFoldDB" id="D6Z3I6"/>
<dbReference type="EC" id="1.6.99.5" evidence="8"/>
<dbReference type="OrthoDB" id="9805533at2"/>
<dbReference type="KEGG" id="dak:DaAHT2_1416"/>
<dbReference type="Gene3D" id="3.40.30.10">
    <property type="entry name" value="Glutaredoxin"/>
    <property type="match status" value="1"/>
</dbReference>
<dbReference type="Gene3D" id="3.10.20.600">
    <property type="match status" value="1"/>
</dbReference>
<dbReference type="GO" id="GO:0046872">
    <property type="term" value="F:metal ion binding"/>
    <property type="evidence" value="ECO:0007669"/>
    <property type="project" value="UniProtKB-KW"/>
</dbReference>
<evidence type="ECO:0000256" key="3">
    <source>
        <dbReference type="ARBA" id="ARBA00022723"/>
    </source>
</evidence>
<dbReference type="GO" id="GO:0008137">
    <property type="term" value="F:NADH dehydrogenase (ubiquinone) activity"/>
    <property type="evidence" value="ECO:0007669"/>
    <property type="project" value="InterPro"/>
</dbReference>
<keyword evidence="8" id="KW-0560">Oxidoreductase</keyword>
<dbReference type="SUPFAM" id="SSF142019">
    <property type="entry name" value="Nqo1 FMN-binding domain-like"/>
    <property type="match status" value="1"/>
</dbReference>
<evidence type="ECO:0000313" key="9">
    <source>
        <dbReference type="Proteomes" id="UP000001508"/>
    </source>
</evidence>
<dbReference type="Gene3D" id="3.40.50.11540">
    <property type="entry name" value="NADH-ubiquinone oxidoreductase 51kDa subunit"/>
    <property type="match status" value="1"/>
</dbReference>
<dbReference type="EMBL" id="CP001940">
    <property type="protein sequence ID" value="ADH86111.1"/>
    <property type="molecule type" value="Genomic_DNA"/>
</dbReference>
<feature type="region of interest" description="Disordered" evidence="6">
    <location>
        <begin position="579"/>
        <end position="601"/>
    </location>
</feature>
<evidence type="ECO:0000256" key="5">
    <source>
        <dbReference type="ARBA" id="ARBA00023014"/>
    </source>
</evidence>
<keyword evidence="3" id="KW-0479">Metal-binding</keyword>
<keyword evidence="9" id="KW-1185">Reference proteome</keyword>
<dbReference type="CDD" id="cd02980">
    <property type="entry name" value="TRX_Fd_family"/>
    <property type="match status" value="1"/>
</dbReference>
<organism evidence="8 9">
    <name type="scientific">Desulfurivibrio alkaliphilus (strain DSM 19089 / UNIQEM U267 / AHT2)</name>
    <dbReference type="NCBI Taxonomy" id="589865"/>
    <lineage>
        <taxon>Bacteria</taxon>
        <taxon>Pseudomonadati</taxon>
        <taxon>Thermodesulfobacteriota</taxon>
        <taxon>Desulfobulbia</taxon>
        <taxon>Desulfobulbales</taxon>
        <taxon>Desulfobulbaceae</taxon>
        <taxon>Desulfurivibrio</taxon>
    </lineage>
</organism>
<evidence type="ECO:0000256" key="2">
    <source>
        <dbReference type="ARBA" id="ARBA00022485"/>
    </source>
</evidence>
<dbReference type="InterPro" id="IPR011538">
    <property type="entry name" value="Nuo51_FMN-bd"/>
</dbReference>
<dbReference type="GO" id="GO:0010181">
    <property type="term" value="F:FMN binding"/>
    <property type="evidence" value="ECO:0007669"/>
    <property type="project" value="InterPro"/>
</dbReference>
<dbReference type="Pfam" id="PF01512">
    <property type="entry name" value="Complex1_51K"/>
    <property type="match status" value="1"/>
</dbReference>
<dbReference type="FunFam" id="3.40.50.11540:FF:000001">
    <property type="entry name" value="NADH dehydrogenase [ubiquinone] flavoprotein 1, mitochondrial"/>
    <property type="match status" value="1"/>
</dbReference>
<dbReference type="InterPro" id="IPR037207">
    <property type="entry name" value="Nuop51_4Fe4S-bd_sf"/>
</dbReference>
<dbReference type="GO" id="GO:0016491">
    <property type="term" value="F:oxidoreductase activity"/>
    <property type="evidence" value="ECO:0007669"/>
    <property type="project" value="UniProtKB-KW"/>
</dbReference>
<name>D6Z3I6_DESAT</name>
<dbReference type="InterPro" id="IPR036249">
    <property type="entry name" value="Thioredoxin-like_sf"/>
</dbReference>
<dbReference type="HOGENOM" id="CLU_014881_3_2_7"/>
<proteinExistence type="inferred from homology"/>
<feature type="compositionally biased region" description="Polar residues" evidence="6">
    <location>
        <begin position="580"/>
        <end position="601"/>
    </location>
</feature>
<comment type="similarity">
    <text evidence="1">Belongs to the complex I 51 kDa subunit family.</text>
</comment>
<keyword evidence="2" id="KW-0004">4Fe-4S</keyword>
<sequence>MNPEELQRIAAEELQAKSAAKHRIGVCTASGCLSCGSREVLKAIEQEAAARPEANLRIEGVGCMGLCSRGPLVMVQSGPVPAENSGAGAETAFLFKELTPADAPALVAYLEQQKSDPPTVAAGSTASSLAAKRCDLSAPFFRRQVKVVLEQFENIDPERIESYLAAGGYRALLDCLHHRRPVEIIDEITRSGLRGRGGGGYPVGLKWSTVAKAGAFVPQAGRSSRQSAGATAADRPDGPRKYVICNADEGDPGAFMDRSVLECAPHRVLEGMAIAAYAVGADFGYLYVRAEYPLAVERLRKAIVQAEKRGLLGRNIGGSAFNFQVEIRLGAGAFVCGEETALLASIEGRRGQPRPRPPYPAEHGLWGCPTLINNVETLANVAAIINRGADWFAALGTEKSKGTKVFALAGKIKNTGLIEVPMGISIHEIVHEMGSGEVGGIKAVQTGGPSGGCIPAEHFHLPVDYESLQAEGSIMGSGGMIIMDEGAAMVDVARFFMEFCVEESCGKCAPCRVGTTQVLLLLEKIGRGEGTAADLGQLEELCHLLQQTSLCGLGQSAANPVLSTLRFFRREYEQLLVDNTGKSNETDGSQSPQQGPQEVKK</sequence>
<protein>
    <submittedName>
        <fullName evidence="8">NADH dehydrogenase (Quinone)</fullName>
        <ecNumber evidence="8">1.6.99.5</ecNumber>
    </submittedName>
</protein>
<dbReference type="InParanoid" id="D6Z3I6"/>
<dbReference type="Gene3D" id="1.20.1440.230">
    <property type="entry name" value="NADH-ubiquinone oxidoreductase 51kDa subunit, iron-sulphur binding domain"/>
    <property type="match status" value="1"/>
</dbReference>